<organism evidence="13 14">
    <name type="scientific">Luteimonas viscosa</name>
    <dbReference type="NCBI Taxonomy" id="1132694"/>
    <lineage>
        <taxon>Bacteria</taxon>
        <taxon>Pseudomonadati</taxon>
        <taxon>Pseudomonadota</taxon>
        <taxon>Gammaproteobacteria</taxon>
        <taxon>Lysobacterales</taxon>
        <taxon>Lysobacteraceae</taxon>
        <taxon>Luteimonas</taxon>
    </lineage>
</organism>
<evidence type="ECO:0000256" key="1">
    <source>
        <dbReference type="ARBA" id="ARBA00009196"/>
    </source>
</evidence>
<evidence type="ECO:0000256" key="11">
    <source>
        <dbReference type="ARBA" id="ARBA00048679"/>
    </source>
</evidence>
<evidence type="ECO:0000256" key="7">
    <source>
        <dbReference type="ARBA" id="ARBA00022777"/>
    </source>
</evidence>
<dbReference type="Gene3D" id="1.10.510.10">
    <property type="entry name" value="Transferase(Phosphotransferase) domain 1"/>
    <property type="match status" value="1"/>
</dbReference>
<dbReference type="RefSeq" id="WP_149101435.1">
    <property type="nucleotide sequence ID" value="NZ_VTFT01000001.1"/>
</dbReference>
<accession>A0A5D4XLQ2</accession>
<dbReference type="Gene3D" id="3.30.200.20">
    <property type="entry name" value="Phosphorylase Kinase, domain 1"/>
    <property type="match status" value="1"/>
</dbReference>
<keyword evidence="5" id="KW-0479">Metal-binding</keyword>
<comment type="similarity">
    <text evidence="1">Belongs to the protein kinase superfamily. RIO-type Ser/Thr kinase family.</text>
</comment>
<gene>
    <name evidence="13" type="ORF">FZO89_00535</name>
</gene>
<dbReference type="EC" id="2.7.11.1" evidence="2"/>
<dbReference type="Pfam" id="PF01163">
    <property type="entry name" value="RIO1"/>
    <property type="match status" value="1"/>
</dbReference>
<dbReference type="InterPro" id="IPR018934">
    <property type="entry name" value="RIO_dom"/>
</dbReference>
<dbReference type="PANTHER" id="PTHR45723">
    <property type="entry name" value="SERINE/THREONINE-PROTEIN KINASE RIO1"/>
    <property type="match status" value="1"/>
</dbReference>
<evidence type="ECO:0000256" key="6">
    <source>
        <dbReference type="ARBA" id="ARBA00022741"/>
    </source>
</evidence>
<dbReference type="GO" id="GO:0004674">
    <property type="term" value="F:protein serine/threonine kinase activity"/>
    <property type="evidence" value="ECO:0007669"/>
    <property type="project" value="UniProtKB-KW"/>
</dbReference>
<keyword evidence="14" id="KW-1185">Reference proteome</keyword>
<keyword evidence="3" id="KW-0723">Serine/threonine-protein kinase</keyword>
<evidence type="ECO:0000256" key="9">
    <source>
        <dbReference type="ARBA" id="ARBA00022842"/>
    </source>
</evidence>
<dbReference type="OrthoDB" id="9795258at2"/>
<name>A0A5D4XLQ2_9GAMM</name>
<comment type="caution">
    <text evidence="13">The sequence shown here is derived from an EMBL/GenBank/DDBJ whole genome shotgun (WGS) entry which is preliminary data.</text>
</comment>
<keyword evidence="7 13" id="KW-0418">Kinase</keyword>
<evidence type="ECO:0000256" key="5">
    <source>
        <dbReference type="ARBA" id="ARBA00022723"/>
    </source>
</evidence>
<evidence type="ECO:0000256" key="10">
    <source>
        <dbReference type="ARBA" id="ARBA00047899"/>
    </source>
</evidence>
<evidence type="ECO:0000256" key="2">
    <source>
        <dbReference type="ARBA" id="ARBA00012513"/>
    </source>
</evidence>
<dbReference type="EMBL" id="VTFT01000001">
    <property type="protein sequence ID" value="TYT24885.1"/>
    <property type="molecule type" value="Genomic_DNA"/>
</dbReference>
<dbReference type="GO" id="GO:0046872">
    <property type="term" value="F:metal ion binding"/>
    <property type="evidence" value="ECO:0007669"/>
    <property type="project" value="UniProtKB-KW"/>
</dbReference>
<dbReference type="SMART" id="SM00090">
    <property type="entry name" value="RIO"/>
    <property type="match status" value="1"/>
</dbReference>
<keyword evidence="9" id="KW-0460">Magnesium</keyword>
<evidence type="ECO:0000256" key="3">
    <source>
        <dbReference type="ARBA" id="ARBA00022527"/>
    </source>
</evidence>
<comment type="catalytic activity">
    <reaction evidence="11">
        <text>L-seryl-[protein] + ATP = O-phospho-L-seryl-[protein] + ADP + H(+)</text>
        <dbReference type="Rhea" id="RHEA:17989"/>
        <dbReference type="Rhea" id="RHEA-COMP:9863"/>
        <dbReference type="Rhea" id="RHEA-COMP:11604"/>
        <dbReference type="ChEBI" id="CHEBI:15378"/>
        <dbReference type="ChEBI" id="CHEBI:29999"/>
        <dbReference type="ChEBI" id="CHEBI:30616"/>
        <dbReference type="ChEBI" id="CHEBI:83421"/>
        <dbReference type="ChEBI" id="CHEBI:456216"/>
        <dbReference type="EC" id="2.7.11.1"/>
    </reaction>
</comment>
<evidence type="ECO:0000259" key="12">
    <source>
        <dbReference type="SMART" id="SM00090"/>
    </source>
</evidence>
<dbReference type="InterPro" id="IPR048148">
    <property type="entry name" value="Prot_kin_PA4780"/>
</dbReference>
<keyword evidence="8" id="KW-0067">ATP-binding</keyword>
<dbReference type="InterPro" id="IPR011009">
    <property type="entry name" value="Kinase-like_dom_sf"/>
</dbReference>
<evidence type="ECO:0000256" key="4">
    <source>
        <dbReference type="ARBA" id="ARBA00022679"/>
    </source>
</evidence>
<dbReference type="InterPro" id="IPR008266">
    <property type="entry name" value="Tyr_kinase_AS"/>
</dbReference>
<comment type="catalytic activity">
    <reaction evidence="10">
        <text>L-threonyl-[protein] + ATP = O-phospho-L-threonyl-[protein] + ADP + H(+)</text>
        <dbReference type="Rhea" id="RHEA:46608"/>
        <dbReference type="Rhea" id="RHEA-COMP:11060"/>
        <dbReference type="Rhea" id="RHEA-COMP:11605"/>
        <dbReference type="ChEBI" id="CHEBI:15378"/>
        <dbReference type="ChEBI" id="CHEBI:30013"/>
        <dbReference type="ChEBI" id="CHEBI:30616"/>
        <dbReference type="ChEBI" id="CHEBI:61977"/>
        <dbReference type="ChEBI" id="CHEBI:456216"/>
        <dbReference type="EC" id="2.7.11.1"/>
    </reaction>
</comment>
<dbReference type="InterPro" id="IPR000687">
    <property type="entry name" value="RIO_kinase"/>
</dbReference>
<dbReference type="AlphaFoldDB" id="A0A5D4XLQ2"/>
<dbReference type="Proteomes" id="UP000324973">
    <property type="component" value="Unassembled WGS sequence"/>
</dbReference>
<proteinExistence type="inferred from homology"/>
<protein>
    <recommendedName>
        <fullName evidence="2">non-specific serine/threonine protein kinase</fullName>
        <ecNumber evidence="2">2.7.11.1</ecNumber>
    </recommendedName>
</protein>
<evidence type="ECO:0000256" key="8">
    <source>
        <dbReference type="ARBA" id="ARBA00022840"/>
    </source>
</evidence>
<dbReference type="GO" id="GO:0005524">
    <property type="term" value="F:ATP binding"/>
    <property type="evidence" value="ECO:0007669"/>
    <property type="project" value="UniProtKB-KW"/>
</dbReference>
<evidence type="ECO:0000313" key="13">
    <source>
        <dbReference type="EMBL" id="TYT24885.1"/>
    </source>
</evidence>
<dbReference type="SUPFAM" id="SSF56112">
    <property type="entry name" value="Protein kinase-like (PK-like)"/>
    <property type="match status" value="1"/>
</dbReference>
<dbReference type="NCBIfam" id="NF041645">
    <property type="entry name" value="prot_kin_PA4780"/>
    <property type="match status" value="1"/>
</dbReference>
<evidence type="ECO:0000313" key="14">
    <source>
        <dbReference type="Proteomes" id="UP000324973"/>
    </source>
</evidence>
<sequence>MKTPAGLQALIDDGVIDEVMRPLKSGKEAAVYVVRAGEDIRCAKVYKDMAQRSFQQRVQYQEGRKVRGSREARAIGKASRYGRRQQEAEWKNTEVDALYRLRDAGVRVPEPHGYFHGVLVMELVVDADGHSAPRLGEVELSHDQACGFHRFLVRQVVKMLCVGLIHGDLSAYNVLVAPDGPVLIDFPQVVSAAGNNAARTMLLRDVNNLTACLGAFAPELLETWYGEEMWALFEAGELRPDSELTGVFAHDESEIDVDGVRHAINDAREEALIRQQGREAAAESDQD</sequence>
<dbReference type="PROSITE" id="PS00109">
    <property type="entry name" value="PROTEIN_KINASE_TYR"/>
    <property type="match status" value="1"/>
</dbReference>
<keyword evidence="6" id="KW-0547">Nucleotide-binding</keyword>
<reference evidence="13 14" key="1">
    <citation type="submission" date="2019-08" db="EMBL/GenBank/DDBJ databases">
        <title>Luteimonas viscosus sp. nov., isolated from soil of a sunflower field.</title>
        <authorList>
            <person name="Jianli Z."/>
            <person name="Ying Z."/>
        </authorList>
    </citation>
    <scope>NUCLEOTIDE SEQUENCE [LARGE SCALE GENOMIC DNA]</scope>
    <source>
        <strain evidence="13 14">XBU10</strain>
    </source>
</reference>
<keyword evidence="4" id="KW-0808">Transferase</keyword>
<dbReference type="InterPro" id="IPR051272">
    <property type="entry name" value="RIO-type_Ser/Thr_kinase"/>
</dbReference>
<feature type="domain" description="RIO kinase" evidence="12">
    <location>
        <begin position="2"/>
        <end position="234"/>
    </location>
</feature>